<evidence type="ECO:0000313" key="2">
    <source>
        <dbReference type="EMBL" id="SFV23769.1"/>
    </source>
</evidence>
<keyword evidence="3" id="KW-1185">Reference proteome</keyword>
<dbReference type="SUPFAM" id="SSF53756">
    <property type="entry name" value="UDP-Glycosyltransferase/glycogen phosphorylase"/>
    <property type="match status" value="1"/>
</dbReference>
<keyword evidence="1 2" id="KW-0808">Transferase</keyword>
<dbReference type="STRING" id="574650.SAMN04487966_10896"/>
<dbReference type="AlphaFoldDB" id="A0A1I7MPG1"/>
<dbReference type="Pfam" id="PF13692">
    <property type="entry name" value="Glyco_trans_1_4"/>
    <property type="match status" value="1"/>
</dbReference>
<protein>
    <submittedName>
        <fullName evidence="2">Glycosyl transferases group 1</fullName>
    </submittedName>
</protein>
<dbReference type="Proteomes" id="UP000198881">
    <property type="component" value="Unassembled WGS sequence"/>
</dbReference>
<dbReference type="GO" id="GO:0016757">
    <property type="term" value="F:glycosyltransferase activity"/>
    <property type="evidence" value="ECO:0007669"/>
    <property type="project" value="TreeGrafter"/>
</dbReference>
<reference evidence="2 3" key="1">
    <citation type="submission" date="2016-10" db="EMBL/GenBank/DDBJ databases">
        <authorList>
            <person name="de Groot N.N."/>
        </authorList>
    </citation>
    <scope>NUCLEOTIDE SEQUENCE [LARGE SCALE GENOMIC DNA]</scope>
    <source>
        <strain evidence="2 3">CGMCC 1.7054</strain>
    </source>
</reference>
<proteinExistence type="predicted"/>
<evidence type="ECO:0000313" key="3">
    <source>
        <dbReference type="Proteomes" id="UP000198881"/>
    </source>
</evidence>
<sequence length="394" mass="42272">MESSTPALLNGGMSTAAPTWSGKRVGLVAVGDPRDANVWSGTPAGLLSGLTQLGASVVPINAAPPTKLGNIWARICAGETAPTLEKLVQETRHSTEYGRIYSAMAQLRLPKNVDAVLQLGTGYRVRHANVGTFEDMTVPQAVRYGWGPFATLPSNITAGRLARQKEAHGSARICFAATSWAAQSIVDECNVHPNKVHVAGLGINRTPSHPQDRDWSTPHFLFVGNDWERKNGQSVVDAFQIVQKSHPLAQLSLVGENQPRISHPGVHQFGPLPLNDEQAQNTLKDLFRRATCLVLPSRLEPAGLVYAEAGSFGVPSIGTTIGGAGDMIGPGGILVNPFNTRDLTDAMFTMSRPAVVQNYGVLAEKHSANLTWKSVAETILQNLLPPSHRHSFKV</sequence>
<dbReference type="Gene3D" id="3.40.50.2000">
    <property type="entry name" value="Glycogen Phosphorylase B"/>
    <property type="match status" value="1"/>
</dbReference>
<dbReference type="GO" id="GO:0009103">
    <property type="term" value="P:lipopolysaccharide biosynthetic process"/>
    <property type="evidence" value="ECO:0007669"/>
    <property type="project" value="TreeGrafter"/>
</dbReference>
<name>A0A1I7MPG1_9MICC</name>
<dbReference type="CDD" id="cd03801">
    <property type="entry name" value="GT4_PimA-like"/>
    <property type="match status" value="1"/>
</dbReference>
<evidence type="ECO:0000256" key="1">
    <source>
        <dbReference type="ARBA" id="ARBA00022679"/>
    </source>
</evidence>
<organism evidence="2 3">
    <name type="scientific">Micrococcus terreus</name>
    <dbReference type="NCBI Taxonomy" id="574650"/>
    <lineage>
        <taxon>Bacteria</taxon>
        <taxon>Bacillati</taxon>
        <taxon>Actinomycetota</taxon>
        <taxon>Actinomycetes</taxon>
        <taxon>Micrococcales</taxon>
        <taxon>Micrococcaceae</taxon>
        <taxon>Micrococcus</taxon>
    </lineage>
</organism>
<dbReference type="PANTHER" id="PTHR46401:SF2">
    <property type="entry name" value="GLYCOSYLTRANSFERASE WBBK-RELATED"/>
    <property type="match status" value="1"/>
</dbReference>
<dbReference type="EMBL" id="FPCG01000008">
    <property type="protein sequence ID" value="SFV23769.1"/>
    <property type="molecule type" value="Genomic_DNA"/>
</dbReference>
<dbReference type="PANTHER" id="PTHR46401">
    <property type="entry name" value="GLYCOSYLTRANSFERASE WBBK-RELATED"/>
    <property type="match status" value="1"/>
</dbReference>
<accession>A0A1I7MPG1</accession>
<gene>
    <name evidence="2" type="ORF">SAMN04487966_10896</name>
</gene>